<feature type="binding site" evidence="8">
    <location>
        <position position="113"/>
    </location>
    <ligand>
        <name>5-amino-6-(D-ribitylamino)uracil</name>
        <dbReference type="ChEBI" id="CHEBI:15934"/>
    </ligand>
</feature>
<dbReference type="GO" id="GO:0005829">
    <property type="term" value="C:cytosol"/>
    <property type="evidence" value="ECO:0007669"/>
    <property type="project" value="TreeGrafter"/>
</dbReference>
<keyword evidence="5 8" id="KW-0808">Transferase</keyword>
<proteinExistence type="inferred from homology"/>
<dbReference type="AlphaFoldDB" id="A0A0G9FBT1"/>
<feature type="active site" description="Proton donor" evidence="8">
    <location>
        <position position="88"/>
    </location>
</feature>
<dbReference type="GO" id="GO:0009349">
    <property type="term" value="C:riboflavin synthase complex"/>
    <property type="evidence" value="ECO:0007669"/>
    <property type="project" value="UniProtKB-UniRule"/>
</dbReference>
<dbReference type="SMR" id="A0A0G9FBT1"/>
<reference evidence="13 18" key="3">
    <citation type="submission" date="2020-12" db="EMBL/GenBank/DDBJ databases">
        <title>Whole genome sequencing of Lactobacillus plantarum PC518.</title>
        <authorList>
            <person name="Guo Q."/>
        </authorList>
    </citation>
    <scope>NUCLEOTIDE SEQUENCE [LARGE SCALE GENOMIC DNA]</scope>
    <source>
        <strain evidence="13 18">PC518</strain>
    </source>
</reference>
<keyword evidence="4 8" id="KW-0686">Riboflavin biosynthesis</keyword>
<dbReference type="CDD" id="cd09209">
    <property type="entry name" value="Lumazine_synthase-I"/>
    <property type="match status" value="1"/>
</dbReference>
<dbReference type="UniPathway" id="UPA00275">
    <property type="reaction ID" value="UER00404"/>
</dbReference>
<evidence type="ECO:0000256" key="4">
    <source>
        <dbReference type="ARBA" id="ARBA00022619"/>
    </source>
</evidence>
<evidence type="ECO:0000256" key="5">
    <source>
        <dbReference type="ARBA" id="ARBA00022679"/>
    </source>
</evidence>
<comment type="function">
    <text evidence="8">Catalyzes the formation of 6,7-dimethyl-8-ribityllumazine by condensation of 5-amino-6-(D-ribitylamino)uracil with 3,4-dihydroxy-2-butanone 4-phosphate. This is the penultimate step in the biosynthesis of riboflavin.</text>
</comment>
<dbReference type="InterPro" id="IPR034964">
    <property type="entry name" value="LS"/>
</dbReference>
<dbReference type="GO" id="GO:0009231">
    <property type="term" value="P:riboflavin biosynthetic process"/>
    <property type="evidence" value="ECO:0007669"/>
    <property type="project" value="UniProtKB-UniRule"/>
</dbReference>
<reference evidence="14 15" key="1">
    <citation type="submission" date="2016-03" db="EMBL/GenBank/DDBJ databases">
        <title>Comparative genomics of 54 Lactobacillus plantarum strains reveals genomic uncoupling from niche constraints.</title>
        <authorList>
            <person name="Martino M.E."/>
        </authorList>
    </citation>
    <scope>NUCLEOTIDE SEQUENCE [LARGE SCALE GENOMIC DNA]</scope>
    <source>
        <strain evidence="10 15">19.1</strain>
        <strain evidence="11 14">NAB2</strain>
        <strain evidence="9 16">Nizo2260</strain>
    </source>
</reference>
<evidence type="ECO:0000256" key="3">
    <source>
        <dbReference type="ARBA" id="ARBA00012664"/>
    </source>
</evidence>
<dbReference type="Gene3D" id="3.40.50.960">
    <property type="entry name" value="Lumazine/riboflavin synthase"/>
    <property type="match status" value="1"/>
</dbReference>
<dbReference type="PANTHER" id="PTHR21058:SF0">
    <property type="entry name" value="6,7-DIMETHYL-8-RIBITYLLUMAZINE SYNTHASE"/>
    <property type="match status" value="1"/>
</dbReference>
<dbReference type="HAMAP" id="MF_00178">
    <property type="entry name" value="Lumazine_synth"/>
    <property type="match status" value="1"/>
</dbReference>
<evidence type="ECO:0000313" key="18">
    <source>
        <dbReference type="Proteomes" id="UP000595466"/>
    </source>
</evidence>
<evidence type="ECO:0000313" key="11">
    <source>
        <dbReference type="EMBL" id="KZV00112.1"/>
    </source>
</evidence>
<evidence type="ECO:0000256" key="1">
    <source>
        <dbReference type="ARBA" id="ARBA00004917"/>
    </source>
</evidence>
<dbReference type="InterPro" id="IPR002180">
    <property type="entry name" value="LS/RS"/>
</dbReference>
<dbReference type="PATRIC" id="fig|1590.142.peg.1329"/>
<gene>
    <name evidence="8 12" type="primary">ribH</name>
    <name evidence="13" type="ORF">JH395_09090</name>
    <name evidence="10" type="ORF">Lp19_2867</name>
    <name evidence="12" type="ORF">LPJSA22_01412</name>
    <name evidence="11" type="ORF">NAB2_3342</name>
    <name evidence="9" type="ORF">Nizo2260_0714</name>
</gene>
<dbReference type="EMBL" id="MCOL01000001">
    <property type="protein sequence ID" value="ODO61434.1"/>
    <property type="molecule type" value="Genomic_DNA"/>
</dbReference>
<accession>A0A0G9FBT1</accession>
<comment type="catalytic activity">
    <reaction evidence="6 8">
        <text>(2S)-2-hydroxy-3-oxobutyl phosphate + 5-amino-6-(D-ribitylamino)uracil = 6,7-dimethyl-8-(1-D-ribityl)lumazine + phosphate + 2 H2O + H(+)</text>
        <dbReference type="Rhea" id="RHEA:26152"/>
        <dbReference type="ChEBI" id="CHEBI:15377"/>
        <dbReference type="ChEBI" id="CHEBI:15378"/>
        <dbReference type="ChEBI" id="CHEBI:15934"/>
        <dbReference type="ChEBI" id="CHEBI:43474"/>
        <dbReference type="ChEBI" id="CHEBI:58201"/>
        <dbReference type="ChEBI" id="CHEBI:58830"/>
        <dbReference type="EC" id="2.5.1.78"/>
    </reaction>
</comment>
<reference evidence="12 17" key="2">
    <citation type="submission" date="2016-08" db="EMBL/GenBank/DDBJ databases">
        <title>Genome sequencing of Lactobacillus plantarum JSA22, isolated from fermented soybean paste.</title>
        <authorList>
            <person name="Choi H.S."/>
        </authorList>
    </citation>
    <scope>NUCLEOTIDE SEQUENCE [LARGE SCALE GENOMIC DNA]</scope>
    <source>
        <strain evidence="12 17">JSA22</strain>
    </source>
</reference>
<evidence type="ECO:0000313" key="10">
    <source>
        <dbReference type="EMBL" id="KZU91581.1"/>
    </source>
</evidence>
<feature type="binding site" evidence="8">
    <location>
        <begin position="80"/>
        <end position="82"/>
    </location>
    <ligand>
        <name>5-amino-6-(D-ribitylamino)uracil</name>
        <dbReference type="ChEBI" id="CHEBI:15934"/>
    </ligand>
</feature>
<evidence type="ECO:0000256" key="7">
    <source>
        <dbReference type="ARBA" id="ARBA00072606"/>
    </source>
</evidence>
<sequence length="159" mass="16845">MTTFNGKINGNGLKIGIVVARFNAFVTQQLLTGAQESLVQHGVNETDIDVAWVPGAFEIPLTVQKMITTKRYDGVIALGAVIRGATAHFDYVCRGVTTGIATVSLATDTPIMFGVLTTDTIEQAMDRAGFKSGNKGADCAVSLLETLDVQRAILKADLA</sequence>
<dbReference type="OMA" id="CQGVTQG"/>
<feature type="binding site" evidence="8">
    <location>
        <position position="127"/>
    </location>
    <ligand>
        <name>(2S)-2-hydroxy-3-oxobutyl phosphate</name>
        <dbReference type="ChEBI" id="CHEBI:58830"/>
    </ligand>
</feature>
<dbReference type="EMBL" id="LUXM01000040">
    <property type="protein sequence ID" value="KZU91581.1"/>
    <property type="molecule type" value="Genomic_DNA"/>
</dbReference>
<comment type="similarity">
    <text evidence="2 8">Belongs to the DMRL synthase family.</text>
</comment>
<feature type="binding site" evidence="8">
    <location>
        <begin position="56"/>
        <end position="58"/>
    </location>
    <ligand>
        <name>5-amino-6-(D-ribitylamino)uracil</name>
        <dbReference type="ChEBI" id="CHEBI:15934"/>
    </ligand>
</feature>
<comment type="pathway">
    <text evidence="1 8">Cofactor biosynthesis; riboflavin biosynthesis; riboflavin from 2-hydroxy-3-oxobutyl phosphate and 5-amino-6-(D-ribitylamino)uracil: step 1/2.</text>
</comment>
<dbReference type="SUPFAM" id="SSF52121">
    <property type="entry name" value="Lumazine synthase"/>
    <property type="match status" value="1"/>
</dbReference>
<dbReference type="EMBL" id="LUWI01000010">
    <property type="protein sequence ID" value="KZU07173.1"/>
    <property type="molecule type" value="Genomic_DNA"/>
</dbReference>
<dbReference type="Pfam" id="PF00885">
    <property type="entry name" value="DMRL_synthase"/>
    <property type="match status" value="1"/>
</dbReference>
<dbReference type="NCBIfam" id="TIGR00114">
    <property type="entry name" value="lumazine-synth"/>
    <property type="match status" value="1"/>
</dbReference>
<evidence type="ECO:0000313" key="14">
    <source>
        <dbReference type="Proteomes" id="UP000076872"/>
    </source>
</evidence>
<evidence type="ECO:0000313" key="13">
    <source>
        <dbReference type="EMBL" id="QQM59912.1"/>
    </source>
</evidence>
<feature type="binding site" evidence="8">
    <location>
        <begin position="85"/>
        <end position="86"/>
    </location>
    <ligand>
        <name>(2S)-2-hydroxy-3-oxobutyl phosphate</name>
        <dbReference type="ChEBI" id="CHEBI:58830"/>
    </ligand>
</feature>
<dbReference type="RefSeq" id="WP_003640238.1">
    <property type="nucleotide sequence ID" value="NZ_AP028145.1"/>
</dbReference>
<dbReference type="PANTHER" id="PTHR21058">
    <property type="entry name" value="6,7-DIMETHYL-8-RIBITYLLUMAZINE SYNTHASE DMRL SYNTHASE LUMAZINE SYNTHASE"/>
    <property type="match status" value="1"/>
</dbReference>
<feature type="binding site" evidence="8">
    <location>
        <position position="22"/>
    </location>
    <ligand>
        <name>5-amino-6-(D-ribitylamino)uracil</name>
        <dbReference type="ChEBI" id="CHEBI:15934"/>
    </ligand>
</feature>
<dbReference type="GO" id="GO:0000906">
    <property type="term" value="F:6,7-dimethyl-8-ribityllumazine synthase activity"/>
    <property type="evidence" value="ECO:0007669"/>
    <property type="project" value="UniProtKB-UniRule"/>
</dbReference>
<evidence type="ECO:0000313" key="12">
    <source>
        <dbReference type="EMBL" id="ODO61434.1"/>
    </source>
</evidence>
<evidence type="ECO:0000313" key="9">
    <source>
        <dbReference type="EMBL" id="KZU07173.1"/>
    </source>
</evidence>
<dbReference type="Proteomes" id="UP000076989">
    <property type="component" value="Unassembled WGS sequence"/>
</dbReference>
<dbReference type="Proteomes" id="UP000094892">
    <property type="component" value="Unassembled WGS sequence"/>
</dbReference>
<evidence type="ECO:0000256" key="6">
    <source>
        <dbReference type="ARBA" id="ARBA00048785"/>
    </source>
</evidence>
<dbReference type="EC" id="2.5.1.78" evidence="3 8"/>
<dbReference type="Proteomes" id="UP000595466">
    <property type="component" value="Chromosome"/>
</dbReference>
<dbReference type="Proteomes" id="UP000076882">
    <property type="component" value="Unassembled WGS sequence"/>
</dbReference>
<dbReference type="GeneID" id="77217874"/>
<protein>
    <recommendedName>
        <fullName evidence="7 8">6,7-dimethyl-8-ribityllumazine synthase</fullName>
        <shortName evidence="8">DMRL synthase</shortName>
        <shortName evidence="8">LS</shortName>
        <shortName evidence="8">Lumazine synthase</shortName>
        <ecNumber evidence="3 8">2.5.1.78</ecNumber>
    </recommendedName>
</protein>
<dbReference type="EMBL" id="CP066817">
    <property type="protein sequence ID" value="QQM59912.1"/>
    <property type="molecule type" value="Genomic_DNA"/>
</dbReference>
<evidence type="ECO:0000313" key="15">
    <source>
        <dbReference type="Proteomes" id="UP000076882"/>
    </source>
</evidence>
<organism evidence="12 17">
    <name type="scientific">Lactiplantibacillus plantarum</name>
    <name type="common">Lactobacillus plantarum</name>
    <dbReference type="NCBI Taxonomy" id="1590"/>
    <lineage>
        <taxon>Bacteria</taxon>
        <taxon>Bacillati</taxon>
        <taxon>Bacillota</taxon>
        <taxon>Bacilli</taxon>
        <taxon>Lactobacillales</taxon>
        <taxon>Lactobacillaceae</taxon>
        <taxon>Lactiplantibacillus</taxon>
    </lineage>
</organism>
<evidence type="ECO:0000256" key="8">
    <source>
        <dbReference type="HAMAP-Rule" id="MF_00178"/>
    </source>
</evidence>
<dbReference type="InterPro" id="IPR036467">
    <property type="entry name" value="LS/RS_sf"/>
</dbReference>
<evidence type="ECO:0000313" key="17">
    <source>
        <dbReference type="Proteomes" id="UP000094892"/>
    </source>
</evidence>
<dbReference type="KEGG" id="lpb:SH83_05945"/>
<dbReference type="EMBL" id="LUXO01000043">
    <property type="protein sequence ID" value="KZV00112.1"/>
    <property type="molecule type" value="Genomic_DNA"/>
</dbReference>
<evidence type="ECO:0000313" key="16">
    <source>
        <dbReference type="Proteomes" id="UP000076989"/>
    </source>
</evidence>
<name>A0A0G9FBT1_LACPN</name>
<dbReference type="FunFam" id="3.40.50.960:FF:000001">
    <property type="entry name" value="6,7-dimethyl-8-ribityllumazine synthase"/>
    <property type="match status" value="1"/>
</dbReference>
<evidence type="ECO:0000256" key="2">
    <source>
        <dbReference type="ARBA" id="ARBA00007424"/>
    </source>
</evidence>
<dbReference type="Proteomes" id="UP000076872">
    <property type="component" value="Unassembled WGS sequence"/>
</dbReference>